<dbReference type="EMBL" id="AGNL01035857">
    <property type="protein sequence ID" value="EJK54414.1"/>
    <property type="molecule type" value="Genomic_DNA"/>
</dbReference>
<gene>
    <name evidence="1" type="ORF">THAOC_25962</name>
</gene>
<sequence>MIAHGCKGPRCGLLSRHTSTVQVTRRHNDGRQGASSQLLYGLSFRPDDCACNLLGKSIFGEIQVEMGHRKPNLYVQGV</sequence>
<protein>
    <submittedName>
        <fullName evidence="1">Uncharacterized protein</fullName>
    </submittedName>
</protein>
<evidence type="ECO:0000313" key="1">
    <source>
        <dbReference type="EMBL" id="EJK54414.1"/>
    </source>
</evidence>
<dbReference type="AlphaFoldDB" id="K0RPZ9"/>
<evidence type="ECO:0000313" key="2">
    <source>
        <dbReference type="Proteomes" id="UP000266841"/>
    </source>
</evidence>
<dbReference type="Proteomes" id="UP000266841">
    <property type="component" value="Unassembled WGS sequence"/>
</dbReference>
<keyword evidence="2" id="KW-1185">Reference proteome</keyword>
<proteinExistence type="predicted"/>
<reference evidence="1 2" key="1">
    <citation type="journal article" date="2012" name="Genome Biol.">
        <title>Genome and low-iron response of an oceanic diatom adapted to chronic iron limitation.</title>
        <authorList>
            <person name="Lommer M."/>
            <person name="Specht M."/>
            <person name="Roy A.S."/>
            <person name="Kraemer L."/>
            <person name="Andreson R."/>
            <person name="Gutowska M.A."/>
            <person name="Wolf J."/>
            <person name="Bergner S.V."/>
            <person name="Schilhabel M.B."/>
            <person name="Klostermeier U.C."/>
            <person name="Beiko R.G."/>
            <person name="Rosenstiel P."/>
            <person name="Hippler M."/>
            <person name="Laroche J."/>
        </authorList>
    </citation>
    <scope>NUCLEOTIDE SEQUENCE [LARGE SCALE GENOMIC DNA]</scope>
    <source>
        <strain evidence="1 2">CCMP1005</strain>
    </source>
</reference>
<accession>K0RPZ9</accession>
<comment type="caution">
    <text evidence="1">The sequence shown here is derived from an EMBL/GenBank/DDBJ whole genome shotgun (WGS) entry which is preliminary data.</text>
</comment>
<organism evidence="1 2">
    <name type="scientific">Thalassiosira oceanica</name>
    <name type="common">Marine diatom</name>
    <dbReference type="NCBI Taxonomy" id="159749"/>
    <lineage>
        <taxon>Eukaryota</taxon>
        <taxon>Sar</taxon>
        <taxon>Stramenopiles</taxon>
        <taxon>Ochrophyta</taxon>
        <taxon>Bacillariophyta</taxon>
        <taxon>Coscinodiscophyceae</taxon>
        <taxon>Thalassiosirophycidae</taxon>
        <taxon>Thalassiosirales</taxon>
        <taxon>Thalassiosiraceae</taxon>
        <taxon>Thalassiosira</taxon>
    </lineage>
</organism>
<name>K0RPZ9_THAOC</name>